<name>A0ABN1RCG5_9ACTN</name>
<comment type="caution">
    <text evidence="1">The sequence shown here is derived from an EMBL/GenBank/DDBJ whole genome shotgun (WGS) entry which is preliminary data.</text>
</comment>
<evidence type="ECO:0000313" key="2">
    <source>
        <dbReference type="Proteomes" id="UP001501578"/>
    </source>
</evidence>
<dbReference type="Proteomes" id="UP001501578">
    <property type="component" value="Unassembled WGS sequence"/>
</dbReference>
<gene>
    <name evidence="1" type="ORF">GCM10009560_78930</name>
</gene>
<evidence type="ECO:0000313" key="1">
    <source>
        <dbReference type="EMBL" id="GAA0954896.1"/>
    </source>
</evidence>
<protein>
    <submittedName>
        <fullName evidence="1">Uncharacterized protein</fullName>
    </submittedName>
</protein>
<reference evidence="1 2" key="1">
    <citation type="journal article" date="2019" name="Int. J. Syst. Evol. Microbiol.">
        <title>The Global Catalogue of Microorganisms (GCM) 10K type strain sequencing project: providing services to taxonomists for standard genome sequencing and annotation.</title>
        <authorList>
            <consortium name="The Broad Institute Genomics Platform"/>
            <consortium name="The Broad Institute Genome Sequencing Center for Infectious Disease"/>
            <person name="Wu L."/>
            <person name="Ma J."/>
        </authorList>
    </citation>
    <scope>NUCLEOTIDE SEQUENCE [LARGE SCALE GENOMIC DNA]</scope>
    <source>
        <strain evidence="1 2">JCM 11136</strain>
    </source>
</reference>
<dbReference type="EMBL" id="BAAAHQ010000079">
    <property type="protein sequence ID" value="GAA0954896.1"/>
    <property type="molecule type" value="Genomic_DNA"/>
</dbReference>
<proteinExistence type="predicted"/>
<sequence>MASLSDRSVRLLGQNFLSTVGVDDLFPAYAPVLDRGWAILGDAVVLVGWHESYRGDRARFPTTLDYEISVNGRAIPDLDLLEEGEARAGSLLRRGAAFAWAALHEQYRQLPEVRMIAYVSAAPTLFDPDYFTGNVTFCSMRPGGSSYMNPVDGAMEFVISLVTDDCVTSLD</sequence>
<dbReference type="RefSeq" id="WP_343955545.1">
    <property type="nucleotide sequence ID" value="NZ_BAAAHQ010000079.1"/>
</dbReference>
<organism evidence="1 2">
    <name type="scientific">Nonomuraea longicatena</name>
    <dbReference type="NCBI Taxonomy" id="83682"/>
    <lineage>
        <taxon>Bacteria</taxon>
        <taxon>Bacillati</taxon>
        <taxon>Actinomycetota</taxon>
        <taxon>Actinomycetes</taxon>
        <taxon>Streptosporangiales</taxon>
        <taxon>Streptosporangiaceae</taxon>
        <taxon>Nonomuraea</taxon>
    </lineage>
</organism>
<accession>A0ABN1RCG5</accession>
<keyword evidence="2" id="KW-1185">Reference proteome</keyword>